<keyword evidence="6" id="KW-0234">DNA repair</keyword>
<evidence type="ECO:0000256" key="2">
    <source>
        <dbReference type="ARBA" id="ARBA00009409"/>
    </source>
</evidence>
<dbReference type="SUPFAM" id="SSF81624">
    <property type="entry name" value="N-terminal domain of MutM-like DNA repair proteins"/>
    <property type="match status" value="1"/>
</dbReference>
<evidence type="ECO:0000256" key="9">
    <source>
        <dbReference type="ARBA" id="ARBA00023295"/>
    </source>
</evidence>
<dbReference type="Proteomes" id="UP000176451">
    <property type="component" value="Unassembled WGS sequence"/>
</dbReference>
<dbReference type="InterPro" id="IPR012319">
    <property type="entry name" value="FPG_cat"/>
</dbReference>
<keyword evidence="5" id="KW-0238">DNA-binding</keyword>
<evidence type="ECO:0000256" key="5">
    <source>
        <dbReference type="ARBA" id="ARBA00023125"/>
    </source>
</evidence>
<dbReference type="InterPro" id="IPR010979">
    <property type="entry name" value="Ribosomal_uS13-like_H2TH"/>
</dbReference>
<dbReference type="SMART" id="SM00898">
    <property type="entry name" value="Fapy_DNA_glyco"/>
    <property type="match status" value="1"/>
</dbReference>
<evidence type="ECO:0000313" key="11">
    <source>
        <dbReference type="EMBL" id="OGD65809.1"/>
    </source>
</evidence>
<name>A0A1F5EED6_9BACT</name>
<evidence type="ECO:0000256" key="4">
    <source>
        <dbReference type="ARBA" id="ARBA00022801"/>
    </source>
</evidence>
<dbReference type="PANTHER" id="PTHR22993:SF9">
    <property type="entry name" value="FORMAMIDOPYRIMIDINE-DNA GLYCOSYLASE"/>
    <property type="match status" value="1"/>
</dbReference>
<dbReference type="Gene3D" id="3.20.190.10">
    <property type="entry name" value="MutM-like, N-terminal"/>
    <property type="match status" value="1"/>
</dbReference>
<protein>
    <recommendedName>
        <fullName evidence="10">Formamidopyrimidine-DNA glycosylase catalytic domain-containing protein</fullName>
    </recommendedName>
</protein>
<dbReference type="EMBL" id="MEZV01000051">
    <property type="protein sequence ID" value="OGD65809.1"/>
    <property type="molecule type" value="Genomic_DNA"/>
</dbReference>
<gene>
    <name evidence="11" type="ORF">A3F08_01825</name>
</gene>
<comment type="catalytic activity">
    <reaction evidence="1">
        <text>Hydrolysis of DNA containing ring-opened 7-methylguanine residues, releasing 2,6-diamino-4-hydroxy-5-(N-methyl)formamidopyrimidine.</text>
        <dbReference type="EC" id="3.2.2.23"/>
    </reaction>
</comment>
<evidence type="ECO:0000256" key="3">
    <source>
        <dbReference type="ARBA" id="ARBA00022763"/>
    </source>
</evidence>
<dbReference type="STRING" id="1797469.A3F08_01825"/>
<feature type="domain" description="Formamidopyrimidine-DNA glycosylase catalytic" evidence="10">
    <location>
        <begin position="2"/>
        <end position="142"/>
    </location>
</feature>
<feature type="non-terminal residue" evidence="11">
    <location>
        <position position="222"/>
    </location>
</feature>
<dbReference type="GO" id="GO:0003684">
    <property type="term" value="F:damaged DNA binding"/>
    <property type="evidence" value="ECO:0007669"/>
    <property type="project" value="InterPro"/>
</dbReference>
<dbReference type="Gene3D" id="1.10.8.50">
    <property type="match status" value="1"/>
</dbReference>
<evidence type="ECO:0000256" key="8">
    <source>
        <dbReference type="ARBA" id="ARBA00023268"/>
    </source>
</evidence>
<evidence type="ECO:0000256" key="1">
    <source>
        <dbReference type="ARBA" id="ARBA00001668"/>
    </source>
</evidence>
<organism evidence="11 12">
    <name type="scientific">Candidatus Berkelbacteria bacterium RIFCSPHIGHO2_12_FULL_36_9</name>
    <dbReference type="NCBI Taxonomy" id="1797469"/>
    <lineage>
        <taxon>Bacteria</taxon>
        <taxon>Candidatus Berkelbacteria</taxon>
    </lineage>
</organism>
<dbReference type="GO" id="GO:0008270">
    <property type="term" value="F:zinc ion binding"/>
    <property type="evidence" value="ECO:0007669"/>
    <property type="project" value="InterPro"/>
</dbReference>
<dbReference type="Pfam" id="PF06831">
    <property type="entry name" value="H2TH"/>
    <property type="match status" value="1"/>
</dbReference>
<dbReference type="CDD" id="cd08966">
    <property type="entry name" value="EcFpg-like_N"/>
    <property type="match status" value="1"/>
</dbReference>
<keyword evidence="8" id="KW-0511">Multifunctional enzyme</keyword>
<dbReference type="PANTHER" id="PTHR22993">
    <property type="entry name" value="FORMAMIDOPYRIMIDINE-DNA GLYCOSYLASE"/>
    <property type="match status" value="1"/>
</dbReference>
<dbReference type="PROSITE" id="PS51068">
    <property type="entry name" value="FPG_CAT"/>
    <property type="match status" value="1"/>
</dbReference>
<dbReference type="AlphaFoldDB" id="A0A1F5EED6"/>
<evidence type="ECO:0000313" key="12">
    <source>
        <dbReference type="Proteomes" id="UP000176451"/>
    </source>
</evidence>
<reference evidence="11 12" key="1">
    <citation type="journal article" date="2016" name="Nat. Commun.">
        <title>Thousands of microbial genomes shed light on interconnected biogeochemical processes in an aquifer system.</title>
        <authorList>
            <person name="Anantharaman K."/>
            <person name="Brown C.T."/>
            <person name="Hug L.A."/>
            <person name="Sharon I."/>
            <person name="Castelle C.J."/>
            <person name="Probst A.J."/>
            <person name="Thomas B.C."/>
            <person name="Singh A."/>
            <person name="Wilkins M.J."/>
            <person name="Karaoz U."/>
            <person name="Brodie E.L."/>
            <person name="Williams K.H."/>
            <person name="Hubbard S.S."/>
            <person name="Banfield J.F."/>
        </authorList>
    </citation>
    <scope>NUCLEOTIDE SEQUENCE [LARGE SCALE GENOMIC DNA]</scope>
</reference>
<dbReference type="GO" id="GO:0034039">
    <property type="term" value="F:8-oxo-7,8-dihydroguanine DNA N-glycosylase activity"/>
    <property type="evidence" value="ECO:0007669"/>
    <property type="project" value="TreeGrafter"/>
</dbReference>
<evidence type="ECO:0000256" key="6">
    <source>
        <dbReference type="ARBA" id="ARBA00023204"/>
    </source>
</evidence>
<dbReference type="GO" id="GO:0006284">
    <property type="term" value="P:base-excision repair"/>
    <property type="evidence" value="ECO:0007669"/>
    <property type="project" value="InterPro"/>
</dbReference>
<keyword evidence="4" id="KW-0378">Hydrolase</keyword>
<keyword evidence="3" id="KW-0227">DNA damage</keyword>
<dbReference type="GO" id="GO:0003906">
    <property type="term" value="F:DNA-(apurinic or apyrimidinic site) endonuclease activity"/>
    <property type="evidence" value="ECO:0007669"/>
    <property type="project" value="InterPro"/>
</dbReference>
<dbReference type="InterPro" id="IPR035937">
    <property type="entry name" value="FPG_N"/>
</dbReference>
<dbReference type="GO" id="GO:0016829">
    <property type="term" value="F:lyase activity"/>
    <property type="evidence" value="ECO:0007669"/>
    <property type="project" value="UniProtKB-KW"/>
</dbReference>
<keyword evidence="9" id="KW-0326">Glycosidase</keyword>
<comment type="caution">
    <text evidence="11">The sequence shown here is derived from an EMBL/GenBank/DDBJ whole genome shotgun (WGS) entry which is preliminary data.</text>
</comment>
<sequence>MPELPEVETISRQLKEKVKGLTIKDIKVTKSRLFIGNPKDIIGAKIEDVERRAKQIIINLKPNSQSRTGRGLYLLIHLKMTGQLIYADPTSLKLRGASKNGQFGGGHPVPPFNTEVPNKYTYVTFNFSDGSTLYYNDLRQFGWIKLVTSDQLTKELAKFGPEPLSSEFTINQLKSNLFKHKRLKIKPTLMDQSVVAGLGNIYAAEVCFRAGVLPDRKIETLS</sequence>
<dbReference type="SUPFAM" id="SSF46946">
    <property type="entry name" value="S13-like H2TH domain"/>
    <property type="match status" value="1"/>
</dbReference>
<evidence type="ECO:0000259" key="10">
    <source>
        <dbReference type="PROSITE" id="PS51068"/>
    </source>
</evidence>
<dbReference type="SMART" id="SM01232">
    <property type="entry name" value="H2TH"/>
    <property type="match status" value="1"/>
</dbReference>
<keyword evidence="7" id="KW-0456">Lyase</keyword>
<dbReference type="Pfam" id="PF01149">
    <property type="entry name" value="Fapy_DNA_glyco"/>
    <property type="match status" value="1"/>
</dbReference>
<accession>A0A1F5EED6</accession>
<dbReference type="InterPro" id="IPR015886">
    <property type="entry name" value="H2TH_FPG"/>
</dbReference>
<comment type="similarity">
    <text evidence="2">Belongs to the FPG family.</text>
</comment>
<proteinExistence type="inferred from homology"/>
<evidence type="ECO:0000256" key="7">
    <source>
        <dbReference type="ARBA" id="ARBA00023239"/>
    </source>
</evidence>